<dbReference type="Gene3D" id="6.10.250.3130">
    <property type="match status" value="1"/>
</dbReference>
<dbReference type="EMBL" id="ACCJ01000147">
    <property type="protein sequence ID" value="EEG55414.1"/>
    <property type="molecule type" value="Genomic_DNA"/>
</dbReference>
<evidence type="ECO:0000256" key="3">
    <source>
        <dbReference type="ARBA" id="ARBA00064542"/>
    </source>
</evidence>
<reference evidence="7 8" key="1">
    <citation type="submission" date="2009-01" db="EMBL/GenBank/DDBJ databases">
        <authorList>
            <person name="Fulton L."/>
            <person name="Clifton S."/>
            <person name="Fulton B."/>
            <person name="Xu J."/>
            <person name="Minx P."/>
            <person name="Pepin K.H."/>
            <person name="Johnson M."/>
            <person name="Bhonagiri V."/>
            <person name="Nash W.E."/>
            <person name="Mardis E.R."/>
            <person name="Wilson R.K."/>
        </authorList>
    </citation>
    <scope>NUCLEOTIDE SEQUENCE [LARGE SCALE GENOMIC DNA]</scope>
    <source>
        <strain evidence="7 8">DSM 15981</strain>
    </source>
</reference>
<dbReference type="GO" id="GO:0006412">
    <property type="term" value="P:translation"/>
    <property type="evidence" value="ECO:0007669"/>
    <property type="project" value="UniProtKB-UniRule"/>
</dbReference>
<dbReference type="AlphaFoldDB" id="C0CZS0"/>
<dbReference type="CDD" id="cd00353">
    <property type="entry name" value="Ribosomal_S15p_S13e"/>
    <property type="match status" value="1"/>
</dbReference>
<protein>
    <recommendedName>
        <fullName evidence="4">Small ribosomal subunit protein uS15</fullName>
    </recommendedName>
</protein>
<sequence length="116" mass="12887">MTPMPGCPVTPADGLVYGKTNFNLGGNIMISKEKKAQIIAEYGRKPGDTGSPEVQIAILTARIAELTQHLQDNKKDHHSRRGLLMMVGQRRGLLDYLKKTDLEGYRALIEKLGIRK</sequence>
<dbReference type="PANTHER" id="PTHR23321">
    <property type="entry name" value="RIBOSOMAL PROTEIN S15, BACTERIAL AND ORGANELLAR"/>
    <property type="match status" value="1"/>
</dbReference>
<dbReference type="InterPro" id="IPR000589">
    <property type="entry name" value="Ribosomal_uS15"/>
</dbReference>
<keyword evidence="8" id="KW-1185">Reference proteome</keyword>
<evidence type="ECO:0000256" key="2">
    <source>
        <dbReference type="ARBA" id="ARBA00023274"/>
    </source>
</evidence>
<accession>C0CZS0</accession>
<evidence type="ECO:0000256" key="4">
    <source>
        <dbReference type="HAMAP-Rule" id="MF_01343"/>
    </source>
</evidence>
<dbReference type="GO" id="GO:0022627">
    <property type="term" value="C:cytosolic small ribosomal subunit"/>
    <property type="evidence" value="ECO:0007669"/>
    <property type="project" value="TreeGrafter"/>
</dbReference>
<dbReference type="GO" id="GO:0003735">
    <property type="term" value="F:structural constituent of ribosome"/>
    <property type="evidence" value="ECO:0007669"/>
    <property type="project" value="InterPro"/>
</dbReference>
<dbReference type="Gene3D" id="1.10.287.10">
    <property type="entry name" value="S15/NS1, RNA-binding"/>
    <property type="match status" value="1"/>
</dbReference>
<comment type="function">
    <text evidence="4">Forms an intersubunit bridge (bridge B4) with the 23S rRNA of the 50S subunit in the ribosome.</text>
</comment>
<dbReference type="GO" id="GO:0019843">
    <property type="term" value="F:rRNA binding"/>
    <property type="evidence" value="ECO:0007669"/>
    <property type="project" value="UniProtKB-UniRule"/>
</dbReference>
<dbReference type="SUPFAM" id="SSF47060">
    <property type="entry name" value="S15/NS1 RNA-binding domain"/>
    <property type="match status" value="1"/>
</dbReference>
<dbReference type="InterPro" id="IPR005290">
    <property type="entry name" value="Ribosomal_uS15_bac-type"/>
</dbReference>
<keyword evidence="2 4" id="KW-0687">Ribonucleoprotein</keyword>
<dbReference type="InterPro" id="IPR009068">
    <property type="entry name" value="uS15_NS1_RNA-bd_sf"/>
</dbReference>
<evidence type="ECO:0000256" key="5">
    <source>
        <dbReference type="RuleBase" id="RU003919"/>
    </source>
</evidence>
<comment type="caution">
    <text evidence="7">The sequence shown here is derived from an EMBL/GenBank/DDBJ whole genome shotgun (WGS) entry which is preliminary data.</text>
</comment>
<comment type="function">
    <text evidence="4 6">One of the primary rRNA binding proteins, it binds directly to 16S rRNA where it helps nucleate assembly of the platform of the 30S subunit by binding and bridging several RNA helices of the 16S rRNA.</text>
</comment>
<keyword evidence="4 6" id="KW-0694">RNA-binding</keyword>
<comment type="subunit">
    <text evidence="3 4">Part of the 30S ribosomal subunit. Forms a bridge to the 50S subunit in the 70S ribosome, contacting the 23S rRNA.</text>
</comment>
<evidence type="ECO:0000313" key="7">
    <source>
        <dbReference type="EMBL" id="EEG55414.1"/>
    </source>
</evidence>
<comment type="similarity">
    <text evidence="4 5">Belongs to the universal ribosomal protein uS15 family.</text>
</comment>
<dbReference type="HOGENOM" id="CLU_148518_0_1_9"/>
<dbReference type="FunFam" id="1.10.287.10:FF:000002">
    <property type="entry name" value="30S ribosomal protein S15"/>
    <property type="match status" value="1"/>
</dbReference>
<dbReference type="PANTHER" id="PTHR23321:SF26">
    <property type="entry name" value="SMALL RIBOSOMAL SUBUNIT PROTEIN US15M"/>
    <property type="match status" value="1"/>
</dbReference>
<name>C0CZS0_9FIRM</name>
<reference evidence="7 8" key="2">
    <citation type="submission" date="2009-02" db="EMBL/GenBank/DDBJ databases">
        <title>Draft genome sequence of Clostridium asparagiforme (DSM 15981).</title>
        <authorList>
            <person name="Sudarsanam P."/>
            <person name="Ley R."/>
            <person name="Guruge J."/>
            <person name="Turnbaugh P.J."/>
            <person name="Mahowald M."/>
            <person name="Liep D."/>
            <person name="Gordon J."/>
        </authorList>
    </citation>
    <scope>NUCLEOTIDE SEQUENCE [LARGE SCALE GENOMIC DNA]</scope>
    <source>
        <strain evidence="7 8">DSM 15981</strain>
    </source>
</reference>
<evidence type="ECO:0000256" key="6">
    <source>
        <dbReference type="RuleBase" id="RU004524"/>
    </source>
</evidence>
<organism evidence="7 8">
    <name type="scientific">[Clostridium] asparagiforme DSM 15981</name>
    <dbReference type="NCBI Taxonomy" id="518636"/>
    <lineage>
        <taxon>Bacteria</taxon>
        <taxon>Bacillati</taxon>
        <taxon>Bacillota</taxon>
        <taxon>Clostridia</taxon>
        <taxon>Lachnospirales</taxon>
        <taxon>Lachnospiraceae</taxon>
        <taxon>Enterocloster</taxon>
    </lineage>
</organism>
<keyword evidence="4 6" id="KW-0699">rRNA-binding</keyword>
<keyword evidence="1 4" id="KW-0689">Ribosomal protein</keyword>
<evidence type="ECO:0000256" key="1">
    <source>
        <dbReference type="ARBA" id="ARBA00022980"/>
    </source>
</evidence>
<gene>
    <name evidence="4 7" type="primary">rpsO</name>
    <name evidence="7" type="ORF">CLOSTASPAR_02497</name>
</gene>
<dbReference type="NCBIfam" id="TIGR00952">
    <property type="entry name" value="S15_bact"/>
    <property type="match status" value="1"/>
</dbReference>
<evidence type="ECO:0000313" key="8">
    <source>
        <dbReference type="Proteomes" id="UP000004756"/>
    </source>
</evidence>
<dbReference type="Pfam" id="PF00312">
    <property type="entry name" value="Ribosomal_S15"/>
    <property type="match status" value="1"/>
</dbReference>
<dbReference type="SMART" id="SM01387">
    <property type="entry name" value="Ribosomal_S15"/>
    <property type="match status" value="1"/>
</dbReference>
<dbReference type="HAMAP" id="MF_01343_B">
    <property type="entry name" value="Ribosomal_uS15_B"/>
    <property type="match status" value="1"/>
</dbReference>
<dbReference type="PROSITE" id="PS00362">
    <property type="entry name" value="RIBOSOMAL_S15"/>
    <property type="match status" value="1"/>
</dbReference>
<proteinExistence type="inferred from homology"/>
<dbReference type="Proteomes" id="UP000004756">
    <property type="component" value="Unassembled WGS sequence"/>
</dbReference>